<accession>A0A7Z9DUN9</accession>
<dbReference type="SUPFAM" id="SSF51905">
    <property type="entry name" value="FAD/NAD(P)-binding domain"/>
    <property type="match status" value="1"/>
</dbReference>
<evidence type="ECO:0000313" key="3">
    <source>
        <dbReference type="Proteomes" id="UP000184550"/>
    </source>
</evidence>
<organism evidence="2 3">
    <name type="scientific">Planktothrix serta PCC 8927</name>
    <dbReference type="NCBI Taxonomy" id="671068"/>
    <lineage>
        <taxon>Bacteria</taxon>
        <taxon>Bacillati</taxon>
        <taxon>Cyanobacteriota</taxon>
        <taxon>Cyanophyceae</taxon>
        <taxon>Oscillatoriophycideae</taxon>
        <taxon>Oscillatoriales</taxon>
        <taxon>Microcoleaceae</taxon>
        <taxon>Planktothrix</taxon>
    </lineage>
</organism>
<evidence type="ECO:0000313" key="2">
    <source>
        <dbReference type="EMBL" id="VXD11388.1"/>
    </source>
</evidence>
<dbReference type="Gene3D" id="3.50.50.60">
    <property type="entry name" value="FAD/NAD(P)-binding domain"/>
    <property type="match status" value="1"/>
</dbReference>
<sequence length="471" mass="53804">MSSNYIGDHALVMGGSMAGLFTARILADHFARVTLVERDQFPEQPQLRSGVPQSSHTHILLLKGQQILEQLFPGFQSELIARDATWVDWINEGLMLSPSGWQPRFPSAFQTVPCSRPLLEWVIYQRLKTIPNIKIIENAQVKSLLTQAEIHKITGAKIQFKDSNHSQELMADLIVDATGRQSKLPQWLKELGYPTPPETVINSFLGYASRCYQQPQDFKADWKSIYIWAKPPFDKRGGLIYPIEKKRWIVTVVGNNRDYPPQDETGFLDFTRSLRSPVIYEAIKTAQPLSPIYTYRGTGNHRRYYEQLSDLPDGLIALGDAVCTFNPVYGQGMTVAALGALTLDQCLREHYPQTQFPQQFYRQLAKVLNQPWLMATGEDFRWPATEGGKPNRMTKLLHQYLDQILALGVKHPKIYQSFVEVMHITKPAYTLFHPEYILRVFGRWIVSQEAQEVAVEDQPIPKLVSESSRSR</sequence>
<evidence type="ECO:0000259" key="1">
    <source>
        <dbReference type="Pfam" id="PF01494"/>
    </source>
</evidence>
<dbReference type="PANTHER" id="PTHR43422">
    <property type="entry name" value="THIAMINE THIAZOLE SYNTHASE"/>
    <property type="match status" value="1"/>
</dbReference>
<dbReference type="InterPro" id="IPR002938">
    <property type="entry name" value="FAD-bd"/>
</dbReference>
<dbReference type="GO" id="GO:0071949">
    <property type="term" value="F:FAD binding"/>
    <property type="evidence" value="ECO:0007669"/>
    <property type="project" value="InterPro"/>
</dbReference>
<name>A0A7Z9DUN9_9CYAN</name>
<reference evidence="2" key="1">
    <citation type="submission" date="2019-10" db="EMBL/GenBank/DDBJ databases">
        <authorList>
            <consortium name="Genoscope - CEA"/>
            <person name="William W."/>
        </authorList>
    </citation>
    <scope>NUCLEOTIDE SEQUENCE [LARGE SCALE GENOMIC DNA]</scope>
    <source>
        <strain evidence="2">BBR_PRJEB10992</strain>
    </source>
</reference>
<dbReference type="InterPro" id="IPR036188">
    <property type="entry name" value="FAD/NAD-bd_sf"/>
</dbReference>
<keyword evidence="3" id="KW-1185">Reference proteome</keyword>
<dbReference type="EMBL" id="CZCU02000046">
    <property type="protein sequence ID" value="VXD11388.1"/>
    <property type="molecule type" value="Genomic_DNA"/>
</dbReference>
<gene>
    <name evidence="2" type="ORF">PL8927_140128</name>
</gene>
<dbReference type="PANTHER" id="PTHR43422:SF3">
    <property type="entry name" value="THIAMINE THIAZOLE SYNTHASE"/>
    <property type="match status" value="1"/>
</dbReference>
<feature type="domain" description="FAD-binding" evidence="1">
    <location>
        <begin position="10"/>
        <end position="351"/>
    </location>
</feature>
<dbReference type="Proteomes" id="UP000184550">
    <property type="component" value="Unassembled WGS sequence"/>
</dbReference>
<dbReference type="Pfam" id="PF01494">
    <property type="entry name" value="FAD_binding_3"/>
    <property type="match status" value="1"/>
</dbReference>
<comment type="caution">
    <text evidence="2">The sequence shown here is derived from an EMBL/GenBank/DDBJ whole genome shotgun (WGS) entry which is preliminary data.</text>
</comment>
<proteinExistence type="predicted"/>
<dbReference type="RefSeq" id="WP_083617556.1">
    <property type="nucleotide sequence ID" value="NZ_LR734832.1"/>
</dbReference>
<protein>
    <recommendedName>
        <fullName evidence="1">FAD-binding domain-containing protein</fullName>
    </recommendedName>
</protein>
<dbReference type="OrthoDB" id="9790035at2"/>
<dbReference type="AlphaFoldDB" id="A0A7Z9DUN9"/>